<dbReference type="PANTHER" id="PTHR15286">
    <property type="entry name" value="RAS-ASSOCIATING DOMAIN CONTAINING PROTEIN"/>
    <property type="match status" value="1"/>
</dbReference>
<dbReference type="PANTHER" id="PTHR15286:SF11">
    <property type="entry name" value="RAS ASSOCIATION DOMAIN-CONTAINING PROTEIN 7"/>
    <property type="match status" value="1"/>
</dbReference>
<feature type="coiled-coil region" evidence="1">
    <location>
        <begin position="127"/>
        <end position="191"/>
    </location>
</feature>
<accession>A0A673Y6W3</accession>
<reference evidence="3" key="2">
    <citation type="submission" date="2025-09" db="UniProtKB">
        <authorList>
            <consortium name="Ensembl"/>
        </authorList>
    </citation>
    <scope>IDENTIFICATION</scope>
</reference>
<feature type="region of interest" description="Disordered" evidence="2">
    <location>
        <begin position="72"/>
        <end position="99"/>
    </location>
</feature>
<organism evidence="3 4">
    <name type="scientific">Salmo trutta</name>
    <name type="common">Brown trout</name>
    <dbReference type="NCBI Taxonomy" id="8032"/>
    <lineage>
        <taxon>Eukaryota</taxon>
        <taxon>Metazoa</taxon>
        <taxon>Chordata</taxon>
        <taxon>Craniata</taxon>
        <taxon>Vertebrata</taxon>
        <taxon>Euteleostomi</taxon>
        <taxon>Actinopterygii</taxon>
        <taxon>Neopterygii</taxon>
        <taxon>Teleostei</taxon>
        <taxon>Protacanthopterygii</taxon>
        <taxon>Salmoniformes</taxon>
        <taxon>Salmonidae</taxon>
        <taxon>Salmoninae</taxon>
        <taxon>Salmo</taxon>
    </lineage>
</organism>
<proteinExistence type="predicted"/>
<protein>
    <submittedName>
        <fullName evidence="3">Ras association domain family member 7b</fullName>
    </submittedName>
</protein>
<dbReference type="OMA" id="TFGQFAN"/>
<evidence type="ECO:0000256" key="1">
    <source>
        <dbReference type="SAM" id="Coils"/>
    </source>
</evidence>
<feature type="region of interest" description="Disordered" evidence="2">
    <location>
        <begin position="249"/>
        <end position="288"/>
    </location>
</feature>
<dbReference type="AlphaFoldDB" id="A0A673Y6W3"/>
<reference evidence="3" key="1">
    <citation type="submission" date="2025-08" db="UniProtKB">
        <authorList>
            <consortium name="Ensembl"/>
        </authorList>
    </citation>
    <scope>IDENTIFICATION</scope>
</reference>
<evidence type="ECO:0000313" key="3">
    <source>
        <dbReference type="Ensembl" id="ENSSTUP00000030286.1"/>
    </source>
</evidence>
<name>A0A673Y6W3_SALTR</name>
<evidence type="ECO:0000256" key="2">
    <source>
        <dbReference type="SAM" id="MobiDB-lite"/>
    </source>
</evidence>
<evidence type="ECO:0000313" key="4">
    <source>
        <dbReference type="Proteomes" id="UP000472277"/>
    </source>
</evidence>
<dbReference type="InterPro" id="IPR029071">
    <property type="entry name" value="Ubiquitin-like_domsf"/>
</dbReference>
<keyword evidence="4" id="KW-1185">Reference proteome</keyword>
<keyword evidence="1" id="KW-0175">Coiled coil</keyword>
<dbReference type="Ensembl" id="ENSSTUT00000031679.1">
    <property type="protein sequence ID" value="ENSSTUP00000030286.1"/>
    <property type="gene ID" value="ENSSTUG00000013048.1"/>
</dbReference>
<dbReference type="GeneTree" id="ENSGT00950000182839"/>
<sequence>MELKVWVEGVVRVMCGLSLETSCQDVVIALAQAIMGRYRQLVADDCPLESLSYLGQLAIEVQFILRCTGPTNTDGPNRPTLDRVHPLPRQPTPMPPRCQESKKALTFNLGPSTISRRTNANKSDPSKKEVYRQVLQQQEMLQDLEAQLVALEREAEVWEMGRPVTPVPGQNPGLVEELDRLEVRLRQNEAELMHGEYCEEQMQREKDKEQDIQGHLHQLYTSMDEYSFRLKELQTHSFRLGQDFCVEADRQSSRPGTPQPEEAMGALREELHNRHQKGGGARRVIDRDEESIAELQSSGCRMPYVNEDPNGN</sequence>
<dbReference type="SUPFAM" id="SSF54236">
    <property type="entry name" value="Ubiquitin-like"/>
    <property type="match status" value="1"/>
</dbReference>
<dbReference type="Gene3D" id="3.10.20.90">
    <property type="entry name" value="Phosphatidylinositol 3-kinase Catalytic Subunit, Chain A, domain 1"/>
    <property type="match status" value="1"/>
</dbReference>
<dbReference type="InterPro" id="IPR033593">
    <property type="entry name" value="N-RASSF"/>
</dbReference>
<dbReference type="Proteomes" id="UP000472277">
    <property type="component" value="Chromosome 12"/>
</dbReference>
<dbReference type="InParanoid" id="A0A673Y6W3"/>